<evidence type="ECO:0000313" key="15">
    <source>
        <dbReference type="EMBL" id="BAC90057.1"/>
    </source>
</evidence>
<dbReference type="InterPro" id="IPR039426">
    <property type="entry name" value="TonB-dep_rcpt-like"/>
</dbReference>
<organism evidence="15 16">
    <name type="scientific">Gloeobacter violaceus (strain ATCC 29082 / PCC 7421)</name>
    <dbReference type="NCBI Taxonomy" id="251221"/>
    <lineage>
        <taxon>Bacteria</taxon>
        <taxon>Bacillati</taxon>
        <taxon>Cyanobacteriota</taxon>
        <taxon>Cyanophyceae</taxon>
        <taxon>Gloeobacterales</taxon>
        <taxon>Gloeobacteraceae</taxon>
        <taxon>Gloeobacter</taxon>
    </lineage>
</organism>
<feature type="chain" id="PRO_5004289168" evidence="12">
    <location>
        <begin position="25"/>
        <end position="685"/>
    </location>
</feature>
<accession>Q7NIR6</accession>
<dbReference type="HOGENOM" id="CLU_008287_18_3_3"/>
<dbReference type="InterPro" id="IPR012910">
    <property type="entry name" value="Plug_dom"/>
</dbReference>
<evidence type="ECO:0000256" key="9">
    <source>
        <dbReference type="ARBA" id="ARBA00023237"/>
    </source>
</evidence>
<comment type="subcellular location">
    <subcellularLocation>
        <location evidence="1 10">Cell outer membrane</location>
        <topology evidence="1 10">Multi-pass membrane protein</topology>
    </subcellularLocation>
</comment>
<evidence type="ECO:0000256" key="6">
    <source>
        <dbReference type="ARBA" id="ARBA00023077"/>
    </source>
</evidence>
<dbReference type="Proteomes" id="UP000000557">
    <property type="component" value="Chromosome"/>
</dbReference>
<sequence length="685" mass="74538">MRSHTLHCAFAWTLALCLPVSCLAETVITRADLNFPLYSARDLVAPALAQAPPRQADSPPVEVPPVLSPQVETLQPLPPVAPVYTVPAAQIEKQGSQSLADVLRGMPGFAVNDVGPAADIHTGTYYRGSSINQSTFLLNGRPYGSNISTYHGATDLNALPVESIEKVELSSGASSTLYGTEGFGGVVNVITKKGKGPPQFKAGAEWGNYSQANYQASFSGSTEQLSYRVGYQSFLTDNRYYVPEASINRGADGLLFNGDTYRNSYSGNFTFDIDPRNAISLDVTKILSRRGLLYFGFPGSCSPTLALQCDRLDHDGFNLGLGSRHQLGAGEDSVLTVNLGYNQDYFNTYGPTGVRFNRTGTLDTNLLSARVEHDWKTAPNLQLRYGLDATSNQLNSDTLSTLPNRAPFNEVENRAVFNGALFAVGSWSVAPSAVLELGVRQTVNSRFNSYTNPSAGFRWALSPDVALRASWVLAQRNPGLDQLYVYDTVHGWLPNDQLVPETGSAYTAGLDVRFSDALEGKFTYFGSGLNNRLAVVTGQWQNVGVVATNGLEAAVRWQMAPQWSSFLNYTYTDARILTGPESGLQLGFVPYSVGQAGVGYDNSGWQANVQVTYGSGSRRAFFNFDSTNTDFSPPWASLDLRARIPINPNLAITAYVENLLDIPYERVNRTYTPGLLYRIGLQTSF</sequence>
<comment type="similarity">
    <text evidence="10 11">Belongs to the TonB-dependent receptor family.</text>
</comment>
<feature type="domain" description="TonB-dependent receptor-like beta-barrel" evidence="13">
    <location>
        <begin position="311"/>
        <end position="659"/>
    </location>
</feature>
<dbReference type="eggNOG" id="COG4206">
    <property type="taxonomic scope" value="Bacteria"/>
</dbReference>
<dbReference type="GO" id="GO:0015344">
    <property type="term" value="F:siderophore uptake transmembrane transporter activity"/>
    <property type="evidence" value="ECO:0000318"/>
    <property type="project" value="GO_Central"/>
</dbReference>
<reference evidence="15 16" key="2">
    <citation type="journal article" date="2003" name="DNA Res.">
        <title>Complete genome structure of Gloeobacter violaceus PCC 7421, a cyanobacterium that lacks thylakoids (supplement).</title>
        <authorList>
            <person name="Nakamura Y."/>
            <person name="Kaneko T."/>
            <person name="Sato S."/>
            <person name="Mimuro M."/>
            <person name="Miyashita H."/>
            <person name="Tsuchiya T."/>
            <person name="Sasamoto S."/>
            <person name="Watanabe A."/>
            <person name="Kawashima K."/>
            <person name="Kishida Y."/>
            <person name="Kiyokawa C."/>
            <person name="Kohara M."/>
            <person name="Matsumoto M."/>
            <person name="Matsuno A."/>
            <person name="Nakazaki N."/>
            <person name="Shimpo S."/>
            <person name="Takeuchi C."/>
            <person name="Yamada M."/>
            <person name="Tabata S."/>
        </authorList>
    </citation>
    <scope>NUCLEOTIDE SEQUENCE [LARGE SCALE GENOMIC DNA]</scope>
    <source>
        <strain evidence="16">ATCC 29082 / PCC 7421</strain>
    </source>
</reference>
<dbReference type="AlphaFoldDB" id="Q7NIR6"/>
<evidence type="ECO:0000256" key="10">
    <source>
        <dbReference type="PROSITE-ProRule" id="PRU01360"/>
    </source>
</evidence>
<keyword evidence="4 10" id="KW-0812">Transmembrane</keyword>
<evidence type="ECO:0000256" key="7">
    <source>
        <dbReference type="ARBA" id="ARBA00023136"/>
    </source>
</evidence>
<dbReference type="InterPro" id="IPR036942">
    <property type="entry name" value="Beta-barrel_TonB_sf"/>
</dbReference>
<dbReference type="InParanoid" id="Q7NIR6"/>
<dbReference type="CDD" id="cd01347">
    <property type="entry name" value="ligand_gated_channel"/>
    <property type="match status" value="1"/>
</dbReference>
<dbReference type="Gene3D" id="2.170.130.10">
    <property type="entry name" value="TonB-dependent receptor, plug domain"/>
    <property type="match status" value="1"/>
</dbReference>
<evidence type="ECO:0000259" key="14">
    <source>
        <dbReference type="Pfam" id="PF07715"/>
    </source>
</evidence>
<proteinExistence type="inferred from homology"/>
<evidence type="ECO:0000256" key="2">
    <source>
        <dbReference type="ARBA" id="ARBA00022448"/>
    </source>
</evidence>
<dbReference type="Gene3D" id="2.40.170.20">
    <property type="entry name" value="TonB-dependent receptor, beta-barrel domain"/>
    <property type="match status" value="1"/>
</dbReference>
<dbReference type="RefSeq" id="WP_011142114.1">
    <property type="nucleotide sequence ID" value="NC_005125.1"/>
</dbReference>
<keyword evidence="9 10" id="KW-0998">Cell outer membrane</keyword>
<dbReference type="Pfam" id="PF00593">
    <property type="entry name" value="TonB_dep_Rec_b-barrel"/>
    <property type="match status" value="1"/>
</dbReference>
<dbReference type="PATRIC" id="fig|251221.4.peg.2151"/>
<feature type="signal peptide" evidence="12">
    <location>
        <begin position="1"/>
        <end position="24"/>
    </location>
</feature>
<evidence type="ECO:0000256" key="4">
    <source>
        <dbReference type="ARBA" id="ARBA00022692"/>
    </source>
</evidence>
<dbReference type="STRING" id="251221.gene:10759611"/>
<keyword evidence="6 11" id="KW-0798">TonB box</keyword>
<keyword evidence="3 10" id="KW-1134">Transmembrane beta strand</keyword>
<dbReference type="EMBL" id="BA000045">
    <property type="protein sequence ID" value="BAC90057.1"/>
    <property type="molecule type" value="Genomic_DNA"/>
</dbReference>
<dbReference type="KEGG" id="gvi:glr2116"/>
<keyword evidence="8" id="KW-0675">Receptor</keyword>
<evidence type="ECO:0000256" key="5">
    <source>
        <dbReference type="ARBA" id="ARBA00022729"/>
    </source>
</evidence>
<dbReference type="InterPro" id="IPR000531">
    <property type="entry name" value="Beta-barrel_TonB"/>
</dbReference>
<evidence type="ECO:0000256" key="1">
    <source>
        <dbReference type="ARBA" id="ARBA00004571"/>
    </source>
</evidence>
<evidence type="ECO:0000256" key="11">
    <source>
        <dbReference type="RuleBase" id="RU003357"/>
    </source>
</evidence>
<dbReference type="PhylomeDB" id="Q7NIR6"/>
<evidence type="ECO:0000256" key="12">
    <source>
        <dbReference type="SAM" id="SignalP"/>
    </source>
</evidence>
<dbReference type="PANTHER" id="PTHR30069:SF29">
    <property type="entry name" value="HEMOGLOBIN AND HEMOGLOBIN-HAPTOGLOBIN-BINDING PROTEIN 1-RELATED"/>
    <property type="match status" value="1"/>
</dbReference>
<evidence type="ECO:0000256" key="3">
    <source>
        <dbReference type="ARBA" id="ARBA00022452"/>
    </source>
</evidence>
<keyword evidence="7 10" id="KW-0472">Membrane</keyword>
<dbReference type="OrthoDB" id="492319at2"/>
<evidence type="ECO:0000313" key="16">
    <source>
        <dbReference type="Proteomes" id="UP000000557"/>
    </source>
</evidence>
<keyword evidence="5 12" id="KW-0732">Signal</keyword>
<dbReference type="EnsemblBacteria" id="BAC90057">
    <property type="protein sequence ID" value="BAC90057"/>
    <property type="gene ID" value="BAC90057"/>
</dbReference>
<dbReference type="GO" id="GO:0009279">
    <property type="term" value="C:cell outer membrane"/>
    <property type="evidence" value="ECO:0000318"/>
    <property type="project" value="GO_Central"/>
</dbReference>
<dbReference type="SUPFAM" id="SSF56935">
    <property type="entry name" value="Porins"/>
    <property type="match status" value="1"/>
</dbReference>
<keyword evidence="2 10" id="KW-0813">Transport</keyword>
<reference evidence="15 16" key="1">
    <citation type="journal article" date="2003" name="DNA Res.">
        <title>Complete genome structure of Gloeobacter violaceus PCC 7421, a cyanobacterium that lacks thylakoids.</title>
        <authorList>
            <person name="Nakamura Y."/>
            <person name="Kaneko T."/>
            <person name="Sato S."/>
            <person name="Mimuro M."/>
            <person name="Miyashita H."/>
            <person name="Tsuchiya T."/>
            <person name="Sasamoto S."/>
            <person name="Watanabe A."/>
            <person name="Kawashima K."/>
            <person name="Kishida Y."/>
            <person name="Kiyokawa C."/>
            <person name="Kohara M."/>
            <person name="Matsumoto M."/>
            <person name="Matsuno A."/>
            <person name="Nakazaki N."/>
            <person name="Shimpo S."/>
            <person name="Takeuchi C."/>
            <person name="Yamada M."/>
            <person name="Tabata S."/>
        </authorList>
    </citation>
    <scope>NUCLEOTIDE SEQUENCE [LARGE SCALE GENOMIC DNA]</scope>
    <source>
        <strain evidence="16">ATCC 29082 / PCC 7421</strain>
    </source>
</reference>
<feature type="domain" description="TonB-dependent receptor plug" evidence="14">
    <location>
        <begin position="81"/>
        <end position="186"/>
    </location>
</feature>
<dbReference type="GO" id="GO:0044718">
    <property type="term" value="P:siderophore transmembrane transport"/>
    <property type="evidence" value="ECO:0000318"/>
    <property type="project" value="GO_Central"/>
</dbReference>
<dbReference type="InterPro" id="IPR037066">
    <property type="entry name" value="Plug_dom_sf"/>
</dbReference>
<dbReference type="Pfam" id="PF07715">
    <property type="entry name" value="Plug"/>
    <property type="match status" value="1"/>
</dbReference>
<evidence type="ECO:0000259" key="13">
    <source>
        <dbReference type="Pfam" id="PF00593"/>
    </source>
</evidence>
<gene>
    <name evidence="15" type="ordered locus">glr2116</name>
</gene>
<name>Q7NIR6_GLOVI</name>
<dbReference type="PANTHER" id="PTHR30069">
    <property type="entry name" value="TONB-DEPENDENT OUTER MEMBRANE RECEPTOR"/>
    <property type="match status" value="1"/>
</dbReference>
<evidence type="ECO:0000256" key="8">
    <source>
        <dbReference type="ARBA" id="ARBA00023170"/>
    </source>
</evidence>
<keyword evidence="16" id="KW-1185">Reference proteome</keyword>
<protein>
    <submittedName>
        <fullName evidence="15">Glr2116 protein</fullName>
    </submittedName>
</protein>
<dbReference type="PROSITE" id="PS52016">
    <property type="entry name" value="TONB_DEPENDENT_REC_3"/>
    <property type="match status" value="1"/>
</dbReference>